<sequence length="417" mass="47126">MALPSPMDWTSSNNDTNALTATDKTPIEELPFELLQHVYSYIGLPLRCIHHSTYDRVIIMTKTTYGHDRILIVDHEDLARSLSLSKLLHDRIGSLMHRKVPLHFQVNMVVKRSTDGMEAEVAHSSLADVIPLSTHKVVRNGRSEIEAISTIHSRGVFIHIDCDATSFSLDPVEQEDDLISNLDEPSQFDWIHTTGCDDLVEGNDWADEFGNYESLDSAFTLDTFTASDTLSTVTEQNAHQWMPSWDSDDDRQESKGPGSNNEEEINRHIVSSFDFEGLRQRLILCHNTEDLAIIVNTRIDEHGHQEQELHTGRTNIFHDALIQIVEQMPRLRRYAVRVNRFTAFGSRQRGQAWTDTGVERVSHQGGYEDGYGTLLDGLHVRYEPTGRSGNCVCGCVGAQKTDEEKEYAGGPVAFDFW</sequence>
<keyword evidence="3" id="KW-1185">Reference proteome</keyword>
<reference evidence="2 3" key="1">
    <citation type="submission" date="2023-09" db="EMBL/GenBank/DDBJ databases">
        <title>Complete-Gapless Cercospora beticola genome.</title>
        <authorList>
            <person name="Wyatt N.A."/>
            <person name="Spanner R.E."/>
            <person name="Bolton M.D."/>
        </authorList>
    </citation>
    <scope>NUCLEOTIDE SEQUENCE [LARGE SCALE GENOMIC DNA]</scope>
    <source>
        <strain evidence="2">Cb09-40</strain>
    </source>
</reference>
<evidence type="ECO:0000256" key="1">
    <source>
        <dbReference type="SAM" id="MobiDB-lite"/>
    </source>
</evidence>
<dbReference type="EMBL" id="CP134187">
    <property type="protein sequence ID" value="WPB01514.1"/>
    <property type="molecule type" value="Genomic_DNA"/>
</dbReference>
<proteinExistence type="predicted"/>
<organism evidence="2 3">
    <name type="scientific">Cercospora beticola</name>
    <name type="common">Sugarbeet leaf spot fungus</name>
    <dbReference type="NCBI Taxonomy" id="122368"/>
    <lineage>
        <taxon>Eukaryota</taxon>
        <taxon>Fungi</taxon>
        <taxon>Dikarya</taxon>
        <taxon>Ascomycota</taxon>
        <taxon>Pezizomycotina</taxon>
        <taxon>Dothideomycetes</taxon>
        <taxon>Dothideomycetidae</taxon>
        <taxon>Mycosphaerellales</taxon>
        <taxon>Mycosphaerellaceae</taxon>
        <taxon>Cercospora</taxon>
    </lineage>
</organism>
<evidence type="ECO:0000313" key="3">
    <source>
        <dbReference type="Proteomes" id="UP001302367"/>
    </source>
</evidence>
<dbReference type="Proteomes" id="UP001302367">
    <property type="component" value="Chromosome 4"/>
</dbReference>
<dbReference type="RefSeq" id="XP_023452079.2">
    <property type="nucleotide sequence ID" value="XM_023596992.2"/>
</dbReference>
<accession>A0ABZ0NPN5</accession>
<gene>
    <name evidence="2" type="ORF">RHO25_006140</name>
</gene>
<dbReference type="GeneID" id="35428096"/>
<feature type="region of interest" description="Disordered" evidence="1">
    <location>
        <begin position="235"/>
        <end position="265"/>
    </location>
</feature>
<evidence type="ECO:0008006" key="4">
    <source>
        <dbReference type="Google" id="ProtNLM"/>
    </source>
</evidence>
<evidence type="ECO:0000313" key="2">
    <source>
        <dbReference type="EMBL" id="WPB01514.1"/>
    </source>
</evidence>
<protein>
    <recommendedName>
        <fullName evidence="4">F-box domain-containing protein</fullName>
    </recommendedName>
</protein>
<name>A0ABZ0NPN5_CERBT</name>